<keyword evidence="9 12" id="KW-0472">Membrane</keyword>
<dbReference type="InterPro" id="IPR013164">
    <property type="entry name" value="Cadherin_N"/>
</dbReference>
<evidence type="ECO:0000259" key="14">
    <source>
        <dbReference type="PROSITE" id="PS50268"/>
    </source>
</evidence>
<feature type="domain" description="Cadherin" evidence="14">
    <location>
        <begin position="463"/>
        <end position="565"/>
    </location>
</feature>
<evidence type="ECO:0000256" key="4">
    <source>
        <dbReference type="ARBA" id="ARBA00022729"/>
    </source>
</evidence>
<feature type="domain" description="Cadherin" evidence="14">
    <location>
        <begin position="566"/>
        <end position="670"/>
    </location>
</feature>
<dbReference type="InterPro" id="IPR050174">
    <property type="entry name" value="Protocadherin/Cadherin-CA"/>
</dbReference>
<feature type="domain" description="Cadherin" evidence="14">
    <location>
        <begin position="246"/>
        <end position="353"/>
    </location>
</feature>
<dbReference type="PROSITE" id="PS00232">
    <property type="entry name" value="CADHERIN_1"/>
    <property type="match status" value="3"/>
</dbReference>
<reference evidence="15" key="1">
    <citation type="journal article" date="2021" name="Genome Biol. Evol.">
        <title>A High-Quality Reference Genome for a Parasitic Bivalve with Doubly Uniparental Inheritance (Bivalvia: Unionida).</title>
        <authorList>
            <person name="Smith C.H."/>
        </authorList>
    </citation>
    <scope>NUCLEOTIDE SEQUENCE</scope>
    <source>
        <strain evidence="15">CHS0354</strain>
    </source>
</reference>
<dbReference type="GO" id="GO:0005509">
    <property type="term" value="F:calcium ion binding"/>
    <property type="evidence" value="ECO:0007669"/>
    <property type="project" value="UniProtKB-UniRule"/>
</dbReference>
<dbReference type="PANTHER" id="PTHR24028">
    <property type="entry name" value="CADHERIN-87A"/>
    <property type="match status" value="1"/>
</dbReference>
<evidence type="ECO:0000256" key="12">
    <source>
        <dbReference type="SAM" id="Phobius"/>
    </source>
</evidence>
<gene>
    <name evidence="15" type="ORF">CHS0354_000933</name>
</gene>
<comment type="subcellular location">
    <subcellularLocation>
        <location evidence="1">Cell membrane</location>
        <topology evidence="1">Single-pass type I membrane protein</topology>
    </subcellularLocation>
</comment>
<dbReference type="SUPFAM" id="SSF49313">
    <property type="entry name" value="Cadherin-like"/>
    <property type="match status" value="7"/>
</dbReference>
<feature type="signal peptide" evidence="13">
    <location>
        <begin position="1"/>
        <end position="19"/>
    </location>
</feature>
<sequence>MEDWHRIVFFLTVYSICMGEDVVYHVPEEVPNNTYIGNIANDSNINSVISETDFNNMRFNFLTQGNEYAKYFHIDDKTSDMFTQARLDREQLCPFVTLCILTFEVVVQSSSGHFFRTLKVRIYLEDINDHSPSFAQKMLSIPISEDVVVGTQYPIEGAIDLDNSDKYSLYAYELVPNNLPFSIQFVKNLDGSSLVRLSVKQPLDREKEELYNMVLLGKDGGDPPLTGRLIINVTVTDVNDNSPQFTSPMYNVSVNENVENGSVILTVAATDLDEGENGLVHYRFSAHQANEIFQLFAIDEETGEMRVIGELLYTYRKVYTVIVKAFDLSDNPLTNQTLIYVSVEDSGNNPPEIHVNTFTNSDDAAVSELAKPGTVVAHVSVVDHDTGKDGEVVCVTDSDSFEIEPLPEKYEYTVIVAHLLDHERQNMTDVTVNCQDNGDPPLMSSLIFVVEILDENDNSPRFTKPLYETSIYENNKLGESIVTVTADDIDSGTNADIVYRLSSSGSEYVYIEKSGMIRAKISLDRELTSVLDFLVYAVDGGSPQRTGSAIVRIQILDENDEKPIFNKDSYEFSISENRPSETIVGMLLASDGDTGPNAMILYMIYSFYNQNIPFVVSPDGVIQTNAQLDREVVDNYDFNVTAIDEGFPALNSSVHVKVIVNDENDNPPKIYFPSPSNDTVRVPFMTTPWTVICGIQASDDDEPGNENSRLKYEITNEFRLLRINFDTGDIQVTDFITKQKYDLGTFRIQIVVSDHGIPDSLSSTAMLTLQLYPENVTQAVRVGDEEGQPNIIIAVIVGVVTVVISGCIVIIICVVRKLGIKKQQQQLYFNDAKQKKVFDESITVFSLPSDNRVQEERKGKVVSFMLDDNLLFGEELVQHKDNTSEYKTFKPTISLSFSKPIGESNVETCTMTTDGGRGMSGKVNHLNSFRNCSSPRLENRVGSPTFQQEIIPFSFKKALNTPGHLFQEARDPLKLVFIHSDSGIHCDGSSHESDLQGYISKDVVV</sequence>
<reference evidence="15" key="3">
    <citation type="submission" date="2023-05" db="EMBL/GenBank/DDBJ databases">
        <authorList>
            <person name="Smith C.H."/>
        </authorList>
    </citation>
    <scope>NUCLEOTIDE SEQUENCE</scope>
    <source>
        <strain evidence="15">CHS0354</strain>
        <tissue evidence="15">Mantle</tissue>
    </source>
</reference>
<dbReference type="PANTHER" id="PTHR24028:SF146">
    <property type="entry name" value="CADHERIN 96CB, ISOFORM D-RELATED"/>
    <property type="match status" value="1"/>
</dbReference>
<dbReference type="SMART" id="SM00112">
    <property type="entry name" value="CA"/>
    <property type="match status" value="7"/>
</dbReference>
<evidence type="ECO:0000256" key="10">
    <source>
        <dbReference type="ARBA" id="ARBA00023180"/>
    </source>
</evidence>
<evidence type="ECO:0000256" key="13">
    <source>
        <dbReference type="SAM" id="SignalP"/>
    </source>
</evidence>
<keyword evidence="5" id="KW-0677">Repeat</keyword>
<proteinExistence type="predicted"/>
<feature type="domain" description="Cadherin" evidence="14">
    <location>
        <begin position="674"/>
        <end position="791"/>
    </location>
</feature>
<dbReference type="EMBL" id="JAEAOA010000097">
    <property type="protein sequence ID" value="KAK3596464.1"/>
    <property type="molecule type" value="Genomic_DNA"/>
</dbReference>
<feature type="chain" id="PRO_5042046265" description="Cadherin domain-containing protein" evidence="13">
    <location>
        <begin position="20"/>
        <end position="1005"/>
    </location>
</feature>
<dbReference type="PRINTS" id="PR00205">
    <property type="entry name" value="CADHERIN"/>
</dbReference>
<accession>A0AAE0SRJ5</accession>
<dbReference type="InterPro" id="IPR015919">
    <property type="entry name" value="Cadherin-like_sf"/>
</dbReference>
<evidence type="ECO:0000256" key="6">
    <source>
        <dbReference type="ARBA" id="ARBA00022837"/>
    </source>
</evidence>
<dbReference type="PROSITE" id="PS50268">
    <property type="entry name" value="CADHERIN_2"/>
    <property type="match status" value="7"/>
</dbReference>
<dbReference type="FunFam" id="2.60.40.60:FF:000002">
    <property type="entry name" value="Protocadherin alpha 2"/>
    <property type="match status" value="1"/>
</dbReference>
<dbReference type="InterPro" id="IPR002126">
    <property type="entry name" value="Cadherin-like_dom"/>
</dbReference>
<keyword evidence="4 13" id="KW-0732">Signal</keyword>
<dbReference type="FunFam" id="2.60.40.60:FF:000007">
    <property type="entry name" value="Protocadherin alpha 2"/>
    <property type="match status" value="1"/>
</dbReference>
<feature type="domain" description="Cadherin" evidence="14">
    <location>
        <begin position="135"/>
        <end position="245"/>
    </location>
</feature>
<keyword evidence="3 12" id="KW-0812">Transmembrane</keyword>
<dbReference type="InterPro" id="IPR020894">
    <property type="entry name" value="Cadherin_CS"/>
</dbReference>
<keyword evidence="6 11" id="KW-0106">Calcium</keyword>
<keyword evidence="7" id="KW-0130">Cell adhesion</keyword>
<evidence type="ECO:0000256" key="9">
    <source>
        <dbReference type="ARBA" id="ARBA00023136"/>
    </source>
</evidence>
<organism evidence="15 16">
    <name type="scientific">Potamilus streckersoni</name>
    <dbReference type="NCBI Taxonomy" id="2493646"/>
    <lineage>
        <taxon>Eukaryota</taxon>
        <taxon>Metazoa</taxon>
        <taxon>Spiralia</taxon>
        <taxon>Lophotrochozoa</taxon>
        <taxon>Mollusca</taxon>
        <taxon>Bivalvia</taxon>
        <taxon>Autobranchia</taxon>
        <taxon>Heteroconchia</taxon>
        <taxon>Palaeoheterodonta</taxon>
        <taxon>Unionida</taxon>
        <taxon>Unionoidea</taxon>
        <taxon>Unionidae</taxon>
        <taxon>Ambleminae</taxon>
        <taxon>Lampsilini</taxon>
        <taxon>Potamilus</taxon>
    </lineage>
</organism>
<reference evidence="15" key="2">
    <citation type="journal article" date="2021" name="Genome Biol. Evol.">
        <title>Developing a high-quality reference genome for a parasitic bivalve with doubly uniparental inheritance (Bivalvia: Unionida).</title>
        <authorList>
            <person name="Smith C.H."/>
        </authorList>
    </citation>
    <scope>NUCLEOTIDE SEQUENCE</scope>
    <source>
        <strain evidence="15">CHS0354</strain>
        <tissue evidence="15">Mantle</tissue>
    </source>
</reference>
<evidence type="ECO:0000256" key="1">
    <source>
        <dbReference type="ARBA" id="ARBA00004251"/>
    </source>
</evidence>
<dbReference type="Pfam" id="PF08266">
    <property type="entry name" value="Cadherin_2"/>
    <property type="match status" value="1"/>
</dbReference>
<evidence type="ECO:0000256" key="11">
    <source>
        <dbReference type="PROSITE-ProRule" id="PRU00043"/>
    </source>
</evidence>
<keyword evidence="2" id="KW-1003">Cell membrane</keyword>
<name>A0AAE0SRJ5_9BIVA</name>
<feature type="domain" description="Cadherin" evidence="14">
    <location>
        <begin position="26"/>
        <end position="134"/>
    </location>
</feature>
<dbReference type="Gene3D" id="2.60.40.60">
    <property type="entry name" value="Cadherins"/>
    <property type="match status" value="7"/>
</dbReference>
<feature type="transmembrane region" description="Helical" evidence="12">
    <location>
        <begin position="791"/>
        <end position="815"/>
    </location>
</feature>
<dbReference type="FunFam" id="2.60.40.60:FF:000266">
    <property type="entry name" value="Cadherin 23"/>
    <property type="match status" value="1"/>
</dbReference>
<dbReference type="Pfam" id="PF00028">
    <property type="entry name" value="Cadherin"/>
    <property type="match status" value="5"/>
</dbReference>
<dbReference type="FunFam" id="2.60.40.60:FF:000020">
    <property type="entry name" value="Dachsous cadherin-related 1b"/>
    <property type="match status" value="1"/>
</dbReference>
<dbReference type="GO" id="GO:0005886">
    <property type="term" value="C:plasma membrane"/>
    <property type="evidence" value="ECO:0007669"/>
    <property type="project" value="UniProtKB-SubCell"/>
</dbReference>
<comment type="caution">
    <text evidence="15">The sequence shown here is derived from an EMBL/GenBank/DDBJ whole genome shotgun (WGS) entry which is preliminary data.</text>
</comment>
<evidence type="ECO:0000256" key="2">
    <source>
        <dbReference type="ARBA" id="ARBA00022475"/>
    </source>
</evidence>
<keyword evidence="10" id="KW-0325">Glycoprotein</keyword>
<keyword evidence="8 12" id="KW-1133">Transmembrane helix</keyword>
<dbReference type="Proteomes" id="UP001195483">
    <property type="component" value="Unassembled WGS sequence"/>
</dbReference>
<dbReference type="AlphaFoldDB" id="A0AAE0SRJ5"/>
<dbReference type="CDD" id="cd11304">
    <property type="entry name" value="Cadherin_repeat"/>
    <property type="match status" value="7"/>
</dbReference>
<feature type="domain" description="Cadherin" evidence="14">
    <location>
        <begin position="358"/>
        <end position="462"/>
    </location>
</feature>
<protein>
    <recommendedName>
        <fullName evidence="14">Cadherin domain-containing protein</fullName>
    </recommendedName>
</protein>
<evidence type="ECO:0000256" key="7">
    <source>
        <dbReference type="ARBA" id="ARBA00022889"/>
    </source>
</evidence>
<keyword evidence="16" id="KW-1185">Reference proteome</keyword>
<evidence type="ECO:0000256" key="8">
    <source>
        <dbReference type="ARBA" id="ARBA00022989"/>
    </source>
</evidence>
<evidence type="ECO:0000313" key="15">
    <source>
        <dbReference type="EMBL" id="KAK3596464.1"/>
    </source>
</evidence>
<evidence type="ECO:0000256" key="5">
    <source>
        <dbReference type="ARBA" id="ARBA00022737"/>
    </source>
</evidence>
<dbReference type="GO" id="GO:0007156">
    <property type="term" value="P:homophilic cell adhesion via plasma membrane adhesion molecules"/>
    <property type="evidence" value="ECO:0007669"/>
    <property type="project" value="InterPro"/>
</dbReference>
<evidence type="ECO:0000313" key="16">
    <source>
        <dbReference type="Proteomes" id="UP001195483"/>
    </source>
</evidence>
<evidence type="ECO:0000256" key="3">
    <source>
        <dbReference type="ARBA" id="ARBA00022692"/>
    </source>
</evidence>